<comment type="caution">
    <text evidence="1">The sequence shown here is derived from an EMBL/GenBank/DDBJ whole genome shotgun (WGS) entry which is preliminary data.</text>
</comment>
<dbReference type="Proteomes" id="UP001367316">
    <property type="component" value="Unassembled WGS sequence"/>
</dbReference>
<protein>
    <submittedName>
        <fullName evidence="1">Uncharacterized protein</fullName>
    </submittedName>
</protein>
<proteinExistence type="predicted"/>
<dbReference type="EMBL" id="JBBPBF010000003">
    <property type="protein sequence ID" value="KAK7614807.1"/>
    <property type="molecule type" value="Genomic_DNA"/>
</dbReference>
<organism evidence="1 2">
    <name type="scientific">Phyllosticta paracitricarpa</name>
    <dbReference type="NCBI Taxonomy" id="2016321"/>
    <lineage>
        <taxon>Eukaryota</taxon>
        <taxon>Fungi</taxon>
        <taxon>Dikarya</taxon>
        <taxon>Ascomycota</taxon>
        <taxon>Pezizomycotina</taxon>
        <taxon>Dothideomycetes</taxon>
        <taxon>Dothideomycetes incertae sedis</taxon>
        <taxon>Botryosphaeriales</taxon>
        <taxon>Phyllostictaceae</taxon>
        <taxon>Phyllosticta</taxon>
    </lineage>
</organism>
<sequence>MQSFSHAAACRGDLIWRGLRLTLEIDGQGWTMMKCSFKTATGPAPSESEHCPSGTLLGCWISNCLWGRGPVSQNVQYSTYSTVQTCCTPATRVPVYPSVCHGPMEEGKIWLGSLVTACPRLPHLFFFFFFFSSLSSHRSSGESMARGTNSTITRTRKHSTSCLVLLFPTRTAPAAKGTIMGASTLLRRKGPLVRRALHHASHQLAMNPRVVNQHTKDPRLIC</sequence>
<accession>A0ABR1NI07</accession>
<name>A0ABR1NI07_9PEZI</name>
<reference evidence="1 2" key="1">
    <citation type="submission" date="2024-04" db="EMBL/GenBank/DDBJ databases">
        <title>Phyllosticta paracitricarpa is synonymous to the EU quarantine fungus P. citricarpa based on phylogenomic analyses.</title>
        <authorList>
            <consortium name="Lawrence Berkeley National Laboratory"/>
            <person name="Van ingen-buijs V.A."/>
            <person name="Van westerhoven A.C."/>
            <person name="Haridas S."/>
            <person name="Skiadas P."/>
            <person name="Martin F."/>
            <person name="Groenewald J.Z."/>
            <person name="Crous P.W."/>
            <person name="Seidl M.F."/>
        </authorList>
    </citation>
    <scope>NUCLEOTIDE SEQUENCE [LARGE SCALE GENOMIC DNA]</scope>
    <source>
        <strain evidence="1 2">CBS 141358</strain>
    </source>
</reference>
<evidence type="ECO:0000313" key="1">
    <source>
        <dbReference type="EMBL" id="KAK7614807.1"/>
    </source>
</evidence>
<keyword evidence="2" id="KW-1185">Reference proteome</keyword>
<gene>
    <name evidence="1" type="ORF">JOL62DRAFT_235590</name>
</gene>
<evidence type="ECO:0000313" key="2">
    <source>
        <dbReference type="Proteomes" id="UP001367316"/>
    </source>
</evidence>